<evidence type="ECO:0000313" key="9">
    <source>
        <dbReference type="EMBL" id="MCD1655044.1"/>
    </source>
</evidence>
<keyword evidence="10" id="KW-1185">Reference proteome</keyword>
<dbReference type="SUPFAM" id="SSF161098">
    <property type="entry name" value="MetI-like"/>
    <property type="match status" value="1"/>
</dbReference>
<proteinExistence type="inferred from homology"/>
<dbReference type="GO" id="GO:0055085">
    <property type="term" value="P:transmembrane transport"/>
    <property type="evidence" value="ECO:0007669"/>
    <property type="project" value="InterPro"/>
</dbReference>
<dbReference type="InterPro" id="IPR035906">
    <property type="entry name" value="MetI-like_sf"/>
</dbReference>
<evidence type="ECO:0000256" key="6">
    <source>
        <dbReference type="ARBA" id="ARBA00023136"/>
    </source>
</evidence>
<dbReference type="Gene3D" id="1.10.3720.10">
    <property type="entry name" value="MetI-like"/>
    <property type="match status" value="1"/>
</dbReference>
<keyword evidence="6 7" id="KW-0472">Membrane</keyword>
<dbReference type="Pfam" id="PF00528">
    <property type="entry name" value="BPD_transp_1"/>
    <property type="match status" value="1"/>
</dbReference>
<organism evidence="9 10">
    <name type="scientific">Teretinema zuelzerae</name>
    <dbReference type="NCBI Taxonomy" id="156"/>
    <lineage>
        <taxon>Bacteria</taxon>
        <taxon>Pseudomonadati</taxon>
        <taxon>Spirochaetota</taxon>
        <taxon>Spirochaetia</taxon>
        <taxon>Spirochaetales</taxon>
        <taxon>Treponemataceae</taxon>
        <taxon>Teretinema</taxon>
    </lineage>
</organism>
<evidence type="ECO:0000256" key="2">
    <source>
        <dbReference type="ARBA" id="ARBA00022448"/>
    </source>
</evidence>
<accession>A0AAE3EHZ6</accession>
<dbReference type="InterPro" id="IPR000515">
    <property type="entry name" value="MetI-like"/>
</dbReference>
<feature type="domain" description="ABC transmembrane type-1" evidence="8">
    <location>
        <begin position="83"/>
        <end position="300"/>
    </location>
</feature>
<name>A0AAE3EHZ6_9SPIR</name>
<dbReference type="Proteomes" id="UP001198163">
    <property type="component" value="Unassembled WGS sequence"/>
</dbReference>
<dbReference type="PROSITE" id="PS50928">
    <property type="entry name" value="ABC_TM1"/>
    <property type="match status" value="1"/>
</dbReference>
<keyword evidence="2 7" id="KW-0813">Transport</keyword>
<feature type="transmembrane region" description="Helical" evidence="7">
    <location>
        <begin position="227"/>
        <end position="247"/>
    </location>
</feature>
<reference evidence="9" key="1">
    <citation type="submission" date="2021-08" db="EMBL/GenBank/DDBJ databases">
        <title>Comparative analyses of Brucepasteria parasyntrophica and Teretinema zuelzerae.</title>
        <authorList>
            <person name="Song Y."/>
            <person name="Brune A."/>
        </authorList>
    </citation>
    <scope>NUCLEOTIDE SEQUENCE</scope>
    <source>
        <strain evidence="9">DSM 1903</strain>
    </source>
</reference>
<feature type="transmembrane region" description="Helical" evidence="7">
    <location>
        <begin position="24"/>
        <end position="45"/>
    </location>
</feature>
<dbReference type="CDD" id="cd06261">
    <property type="entry name" value="TM_PBP2"/>
    <property type="match status" value="1"/>
</dbReference>
<dbReference type="AlphaFoldDB" id="A0AAE3EHZ6"/>
<gene>
    <name evidence="9" type="ORF">K7J14_10075</name>
</gene>
<evidence type="ECO:0000256" key="7">
    <source>
        <dbReference type="RuleBase" id="RU363032"/>
    </source>
</evidence>
<comment type="subcellular location">
    <subcellularLocation>
        <location evidence="1 7">Cell membrane</location>
        <topology evidence="1 7">Multi-pass membrane protein</topology>
    </subcellularLocation>
</comment>
<keyword evidence="3" id="KW-1003">Cell membrane</keyword>
<evidence type="ECO:0000256" key="1">
    <source>
        <dbReference type="ARBA" id="ARBA00004651"/>
    </source>
</evidence>
<evidence type="ECO:0000256" key="3">
    <source>
        <dbReference type="ARBA" id="ARBA00022475"/>
    </source>
</evidence>
<dbReference type="GO" id="GO:0005886">
    <property type="term" value="C:plasma membrane"/>
    <property type="evidence" value="ECO:0007669"/>
    <property type="project" value="UniProtKB-SubCell"/>
</dbReference>
<dbReference type="InterPro" id="IPR050809">
    <property type="entry name" value="UgpAE/MalFG_permease"/>
</dbReference>
<dbReference type="PANTHER" id="PTHR43227">
    <property type="entry name" value="BLL4140 PROTEIN"/>
    <property type="match status" value="1"/>
</dbReference>
<dbReference type="EMBL" id="JAINWA010000003">
    <property type="protein sequence ID" value="MCD1655044.1"/>
    <property type="molecule type" value="Genomic_DNA"/>
</dbReference>
<dbReference type="PANTHER" id="PTHR43227:SF11">
    <property type="entry name" value="BLL4140 PROTEIN"/>
    <property type="match status" value="1"/>
</dbReference>
<evidence type="ECO:0000256" key="5">
    <source>
        <dbReference type="ARBA" id="ARBA00022989"/>
    </source>
</evidence>
<keyword evidence="5 7" id="KW-1133">Transmembrane helix</keyword>
<comment type="caution">
    <text evidence="9">The sequence shown here is derived from an EMBL/GenBank/DDBJ whole genome shotgun (WGS) entry which is preliminary data.</text>
</comment>
<dbReference type="RefSeq" id="WP_230755796.1">
    <property type="nucleotide sequence ID" value="NZ_JAINWA010000003.1"/>
</dbReference>
<keyword evidence="4 7" id="KW-0812">Transmembrane</keyword>
<feature type="transmembrane region" description="Helical" evidence="7">
    <location>
        <begin position="87"/>
        <end position="108"/>
    </location>
</feature>
<evidence type="ECO:0000256" key="4">
    <source>
        <dbReference type="ARBA" id="ARBA00022692"/>
    </source>
</evidence>
<evidence type="ECO:0000313" key="10">
    <source>
        <dbReference type="Proteomes" id="UP001198163"/>
    </source>
</evidence>
<sequence>MQKHIIPSIRIQKLIKTAGTQRQLLIMSVPIILYVILFSYVPLWGWTMAFQNFRPAKSFLNQEWVGLRWFKFLFSDPVFLQTVRNTVMMSLINTTLGFISAIAFALLLNELKNISFKRLVQTVSYLPHFLSWVIVTGLVSTMLSVEDGALNNLLMYLQLIDEPILWLSEPNYFWGVVGGTYVWKELGWNTIIYLAAISGIDPTLYEAAEIDGCNRWQKMLHITLPSIKPTIIILLIMSVGHILDAGFEMQYLLRNGLVQDVSDTIDIYVLMYGLQRSNYSLATAAGLFKNVVNISLIFLANEFAKRAGEERLI</sequence>
<evidence type="ECO:0000259" key="8">
    <source>
        <dbReference type="PROSITE" id="PS50928"/>
    </source>
</evidence>
<protein>
    <submittedName>
        <fullName evidence="9">ABC transporter permease subunit</fullName>
    </submittedName>
</protein>
<comment type="similarity">
    <text evidence="7">Belongs to the binding-protein-dependent transport system permease family.</text>
</comment>